<comment type="caution">
    <text evidence="1">The sequence shown here is derived from an EMBL/GenBank/DDBJ whole genome shotgun (WGS) entry which is preliminary data.</text>
</comment>
<dbReference type="EMBL" id="JAPWTJ010000198">
    <property type="protein sequence ID" value="KAJ8981199.1"/>
    <property type="molecule type" value="Genomic_DNA"/>
</dbReference>
<evidence type="ECO:0000313" key="1">
    <source>
        <dbReference type="EMBL" id="KAJ8981199.1"/>
    </source>
</evidence>
<evidence type="ECO:0000313" key="2">
    <source>
        <dbReference type="Proteomes" id="UP001162164"/>
    </source>
</evidence>
<reference evidence="1" key="1">
    <citation type="journal article" date="2023" name="Insect Mol. Biol.">
        <title>Genome sequencing provides insights into the evolution of gene families encoding plant cell wall-degrading enzymes in longhorned beetles.</title>
        <authorList>
            <person name="Shin N.R."/>
            <person name="Okamura Y."/>
            <person name="Kirsch R."/>
            <person name="Pauchet Y."/>
        </authorList>
    </citation>
    <scope>NUCLEOTIDE SEQUENCE</scope>
    <source>
        <strain evidence="1">MMC_N1</strain>
    </source>
</reference>
<dbReference type="Proteomes" id="UP001162164">
    <property type="component" value="Unassembled WGS sequence"/>
</dbReference>
<keyword evidence="2" id="KW-1185">Reference proteome</keyword>
<accession>A0ABQ9JSE0</accession>
<sequence length="156" mass="18207">MVPIVLCGGVKRRMSLILRGGRASNAEQIKLMNCNLYVRDLDYPLKILYSRISYATRTPRTTKKVEFGRVNISRCPHAFIYARVVKANANEPEREECIGTLPMVNKEASRPILSIYGQQPASIYPEQSERRNISIFHYHNVYIVKDRWWDVRHRRA</sequence>
<gene>
    <name evidence="1" type="ORF">NQ317_014843</name>
</gene>
<name>A0ABQ9JSE0_9CUCU</name>
<protein>
    <submittedName>
        <fullName evidence="1">Uncharacterized protein</fullName>
    </submittedName>
</protein>
<proteinExistence type="predicted"/>
<organism evidence="1 2">
    <name type="scientific">Molorchus minor</name>
    <dbReference type="NCBI Taxonomy" id="1323400"/>
    <lineage>
        <taxon>Eukaryota</taxon>
        <taxon>Metazoa</taxon>
        <taxon>Ecdysozoa</taxon>
        <taxon>Arthropoda</taxon>
        <taxon>Hexapoda</taxon>
        <taxon>Insecta</taxon>
        <taxon>Pterygota</taxon>
        <taxon>Neoptera</taxon>
        <taxon>Endopterygota</taxon>
        <taxon>Coleoptera</taxon>
        <taxon>Polyphaga</taxon>
        <taxon>Cucujiformia</taxon>
        <taxon>Chrysomeloidea</taxon>
        <taxon>Cerambycidae</taxon>
        <taxon>Lamiinae</taxon>
        <taxon>Monochamini</taxon>
        <taxon>Molorchus</taxon>
    </lineage>
</organism>